<reference evidence="2" key="1">
    <citation type="journal article" date="2005" name="Arch. Virol.">
        <title>Genotypes of respiratory syncytial virus group B identified in Uruguay.</title>
        <authorList>
            <person name="Blanc A."/>
            <person name="Delfraro A."/>
            <person name="Frabasile S."/>
            <person name="Arbiza J."/>
        </authorList>
    </citation>
    <scope>NUCLEOTIDE SEQUENCE</scope>
    <source>
        <strain evidence="2">Mon/9/01</strain>
    </source>
</reference>
<feature type="compositionally biased region" description="Basic residues" evidence="1">
    <location>
        <begin position="40"/>
        <end position="49"/>
    </location>
</feature>
<name>Q596I2_HRSV</name>
<evidence type="ECO:0000313" key="2">
    <source>
        <dbReference type="EMBL" id="AAS82570.1"/>
    </source>
</evidence>
<organism evidence="2">
    <name type="scientific">Human respiratory syncytial virus</name>
    <dbReference type="NCBI Taxonomy" id="11250"/>
    <lineage>
        <taxon>Viruses</taxon>
        <taxon>Riboviria</taxon>
        <taxon>Orthornavirae</taxon>
        <taxon>Negarnaviricota</taxon>
        <taxon>Haploviricotina</taxon>
        <taxon>Monjiviricetes</taxon>
        <taxon>Mononegavirales</taxon>
        <taxon>Pneumoviridae</taxon>
        <taxon>Orthopneumovirus</taxon>
        <taxon>Orthopneumovirus hominis</taxon>
    </lineage>
</organism>
<proteinExistence type="predicted"/>
<dbReference type="EMBL" id="AY488806">
    <property type="protein sequence ID" value="AAS82570.1"/>
    <property type="molecule type" value="Genomic_RNA"/>
</dbReference>
<organismHost>
    <name type="scientific">Homo sapiens</name>
    <name type="common">Human</name>
    <dbReference type="NCBI Taxonomy" id="9606"/>
</organismHost>
<sequence>IHFAGPSAKQYQATNQGRNQPSNPQTNQPPRPQTKETHIHQPKRWKKKPPPTQQKNQPSRPQKETPATPDSTVLDTTTSKHTIQRNSLLSPTRENTPNFTQIPTVCEPSTLNFTQKI</sequence>
<evidence type="ECO:0000256" key="1">
    <source>
        <dbReference type="SAM" id="MobiDB-lite"/>
    </source>
</evidence>
<accession>Q596I2</accession>
<feature type="compositionally biased region" description="Polar residues" evidence="1">
    <location>
        <begin position="68"/>
        <end position="103"/>
    </location>
</feature>
<feature type="non-terminal residue" evidence="2">
    <location>
        <position position="1"/>
    </location>
</feature>
<feature type="region of interest" description="Disordered" evidence="1">
    <location>
        <begin position="1"/>
        <end position="103"/>
    </location>
</feature>
<protein>
    <submittedName>
        <fullName evidence="2">G protein</fullName>
    </submittedName>
</protein>